<comment type="caution">
    <text evidence="3">The sequence shown here is derived from an EMBL/GenBank/DDBJ whole genome shotgun (WGS) entry which is preliminary data.</text>
</comment>
<dbReference type="AlphaFoldDB" id="A0A5C5ZV29"/>
<dbReference type="Proteomes" id="UP000315440">
    <property type="component" value="Unassembled WGS sequence"/>
</dbReference>
<keyword evidence="2" id="KW-0732">Signal</keyword>
<evidence type="ECO:0000313" key="4">
    <source>
        <dbReference type="Proteomes" id="UP000315440"/>
    </source>
</evidence>
<feature type="signal peptide" evidence="2">
    <location>
        <begin position="1"/>
        <end position="34"/>
    </location>
</feature>
<reference evidence="3 4" key="1">
    <citation type="submission" date="2019-02" db="EMBL/GenBank/DDBJ databases">
        <title>Deep-cultivation of Planctomycetes and their phenomic and genomic characterization uncovers novel biology.</title>
        <authorList>
            <person name="Wiegand S."/>
            <person name="Jogler M."/>
            <person name="Boedeker C."/>
            <person name="Pinto D."/>
            <person name="Vollmers J."/>
            <person name="Rivas-Marin E."/>
            <person name="Kohn T."/>
            <person name="Peeters S.H."/>
            <person name="Heuer A."/>
            <person name="Rast P."/>
            <person name="Oberbeckmann S."/>
            <person name="Bunk B."/>
            <person name="Jeske O."/>
            <person name="Meyerdierks A."/>
            <person name="Storesund J.E."/>
            <person name="Kallscheuer N."/>
            <person name="Luecker S."/>
            <person name="Lage O.M."/>
            <person name="Pohl T."/>
            <person name="Merkel B.J."/>
            <person name="Hornburger P."/>
            <person name="Mueller R.-W."/>
            <person name="Bruemmer F."/>
            <person name="Labrenz M."/>
            <person name="Spormann A.M."/>
            <person name="Op Den Camp H."/>
            <person name="Overmann J."/>
            <person name="Amann R."/>
            <person name="Jetten M.S.M."/>
            <person name="Mascher T."/>
            <person name="Medema M.H."/>
            <person name="Devos D.P."/>
            <person name="Kaster A.-K."/>
            <person name="Ovreas L."/>
            <person name="Rohde M."/>
            <person name="Galperin M.Y."/>
            <person name="Jogler C."/>
        </authorList>
    </citation>
    <scope>NUCLEOTIDE SEQUENCE [LARGE SCALE GENOMIC DNA]</scope>
    <source>
        <strain evidence="3 4">Mal64</strain>
    </source>
</reference>
<keyword evidence="4" id="KW-1185">Reference proteome</keyword>
<evidence type="ECO:0000313" key="3">
    <source>
        <dbReference type="EMBL" id="TWT90898.1"/>
    </source>
</evidence>
<accession>A0A5C5ZV29</accession>
<dbReference type="OrthoDB" id="227550at2"/>
<gene>
    <name evidence="3" type="ORF">Mal64_12970</name>
</gene>
<feature type="chain" id="PRO_5022903952" evidence="2">
    <location>
        <begin position="35"/>
        <end position="597"/>
    </location>
</feature>
<evidence type="ECO:0000256" key="1">
    <source>
        <dbReference type="SAM" id="Coils"/>
    </source>
</evidence>
<dbReference type="EMBL" id="SJPQ01000001">
    <property type="protein sequence ID" value="TWT90898.1"/>
    <property type="molecule type" value="Genomic_DNA"/>
</dbReference>
<name>A0A5C5ZV29_9BACT</name>
<organism evidence="3 4">
    <name type="scientific">Pseudobythopirellula maris</name>
    <dbReference type="NCBI Taxonomy" id="2527991"/>
    <lineage>
        <taxon>Bacteria</taxon>
        <taxon>Pseudomonadati</taxon>
        <taxon>Planctomycetota</taxon>
        <taxon>Planctomycetia</taxon>
        <taxon>Pirellulales</taxon>
        <taxon>Lacipirellulaceae</taxon>
        <taxon>Pseudobythopirellula</taxon>
    </lineage>
</organism>
<proteinExistence type="predicted"/>
<dbReference type="RefSeq" id="WP_146398185.1">
    <property type="nucleotide sequence ID" value="NZ_SJPQ01000001.1"/>
</dbReference>
<protein>
    <submittedName>
        <fullName evidence="3">Uncharacterized protein</fullName>
    </submittedName>
</protein>
<evidence type="ECO:0000256" key="2">
    <source>
        <dbReference type="SAM" id="SignalP"/>
    </source>
</evidence>
<keyword evidence="1" id="KW-0175">Coiled coil</keyword>
<feature type="coiled-coil region" evidence="1">
    <location>
        <begin position="235"/>
        <end position="262"/>
    </location>
</feature>
<sequence length="597" mass="63871" precursor="true">MILAAPRRTRRLRSLATTLSLAASLVAAPLVATAQPAVADAPEAQSDTAGMTTIAVAALSGYDALLADTDYIGALVGRPGTSKMLEGMLAFFTQGKGLAGVDKSRPIGVVLQTDGAQFMPLACLPVDDLNEVLGLVQGFGIEPLDAGDGVTELELPDRTIYLKPIGAWTYVAQSPAALAAAPADPLPMLHELVAEYDLGVKVMAQNVPPMYRQIALQQMRMGVEQGLKQQPEESDEQFELRREMSEKQLEQLEKMINDLDQLVVGWSIDSSAKKTFFDFSYTLTEGSDLLRQLEGMKDAKTNYAAFHNKDAAFSVLGSVKTPQDVVSEQAEQIKSSINIARQQLATAMEENADDFPDEAARETFQQISNDMLDVFEEIALSGEMDMGGSLTLDGSGPLAIAGGKVPDPAKVESSIKKVFNAAKQRSTEVEIDVALDADSHDDVTFHTMTITIPADVPPQVRDIWGGDEIAVAFGVGPESVYFTLGDGAIEACKTAIDDSAADAGKEILPMEMSFALGQILGFAERCAPEDERAVISMLSASLEDSEGSDHVRMTQRPIDNGVIVRLEAEEGVIKLVGAAAAAAQAQQMKQQQGGEEW</sequence>